<feature type="region of interest" description="Disordered" evidence="1">
    <location>
        <begin position="13"/>
        <end position="45"/>
    </location>
</feature>
<dbReference type="EMBL" id="CAJNOE010006134">
    <property type="protein sequence ID" value="CAF1522511.1"/>
    <property type="molecule type" value="Genomic_DNA"/>
</dbReference>
<evidence type="ECO:0000313" key="2">
    <source>
        <dbReference type="EMBL" id="CAF1522511.1"/>
    </source>
</evidence>
<sequence>SCVAARACDRASTCAGGGPRGARGVNRPVSGPPVPADIDDDDADDGAMVPARAIAKEGTPRFDLGAGA</sequence>
<dbReference type="Proteomes" id="UP000663860">
    <property type="component" value="Unassembled WGS sequence"/>
</dbReference>
<dbReference type="AlphaFoldDB" id="A0A815UH07"/>
<feature type="non-terminal residue" evidence="2">
    <location>
        <position position="68"/>
    </location>
</feature>
<accession>A0A815UH07</accession>
<evidence type="ECO:0000313" key="3">
    <source>
        <dbReference type="Proteomes" id="UP000663860"/>
    </source>
</evidence>
<reference evidence="2" key="1">
    <citation type="submission" date="2021-02" db="EMBL/GenBank/DDBJ databases">
        <authorList>
            <person name="Nowell W R."/>
        </authorList>
    </citation>
    <scope>NUCLEOTIDE SEQUENCE</scope>
</reference>
<protein>
    <submittedName>
        <fullName evidence="2">Uncharacterized protein</fullName>
    </submittedName>
</protein>
<comment type="caution">
    <text evidence="2">The sequence shown here is derived from an EMBL/GenBank/DDBJ whole genome shotgun (WGS) entry which is preliminary data.</text>
</comment>
<proteinExistence type="predicted"/>
<gene>
    <name evidence="2" type="ORF">IZO911_LOCUS45890</name>
</gene>
<organism evidence="2 3">
    <name type="scientific">Adineta steineri</name>
    <dbReference type="NCBI Taxonomy" id="433720"/>
    <lineage>
        <taxon>Eukaryota</taxon>
        <taxon>Metazoa</taxon>
        <taxon>Spiralia</taxon>
        <taxon>Gnathifera</taxon>
        <taxon>Rotifera</taxon>
        <taxon>Eurotatoria</taxon>
        <taxon>Bdelloidea</taxon>
        <taxon>Adinetida</taxon>
        <taxon>Adinetidae</taxon>
        <taxon>Adineta</taxon>
    </lineage>
</organism>
<name>A0A815UH07_9BILA</name>
<evidence type="ECO:0000256" key="1">
    <source>
        <dbReference type="SAM" id="MobiDB-lite"/>
    </source>
</evidence>
<feature type="non-terminal residue" evidence="2">
    <location>
        <position position="1"/>
    </location>
</feature>